<dbReference type="InterPro" id="IPR035906">
    <property type="entry name" value="MetI-like_sf"/>
</dbReference>
<dbReference type="EMBL" id="CP034235">
    <property type="protein sequence ID" value="QGQ93569.1"/>
    <property type="molecule type" value="Genomic_DNA"/>
</dbReference>
<protein>
    <submittedName>
        <fullName evidence="10">ABC transporter permease subunit</fullName>
    </submittedName>
</protein>
<feature type="transmembrane region" description="Helical" evidence="8">
    <location>
        <begin position="110"/>
        <end position="133"/>
    </location>
</feature>
<dbReference type="Pfam" id="PF00528">
    <property type="entry name" value="BPD_transp_1"/>
    <property type="match status" value="1"/>
</dbReference>
<feature type="transmembrane region" description="Helical" evidence="8">
    <location>
        <begin position="253"/>
        <end position="271"/>
    </location>
</feature>
<evidence type="ECO:0000313" key="10">
    <source>
        <dbReference type="EMBL" id="QGQ93569.1"/>
    </source>
</evidence>
<reference evidence="11" key="1">
    <citation type="submission" date="2018-11" db="EMBL/GenBank/DDBJ databases">
        <title>Complete genome sequence of Paenibacillus sp. ML311-T8.</title>
        <authorList>
            <person name="Nam Y.-D."/>
            <person name="Kang J."/>
            <person name="Chung W.-H."/>
            <person name="Park Y.S."/>
        </authorList>
    </citation>
    <scope>NUCLEOTIDE SEQUENCE [LARGE SCALE GENOMIC DNA]</scope>
    <source>
        <strain evidence="11">ML311-T8</strain>
    </source>
</reference>
<dbReference type="PROSITE" id="PS50928">
    <property type="entry name" value="ABC_TM1"/>
    <property type="match status" value="1"/>
</dbReference>
<evidence type="ECO:0000256" key="1">
    <source>
        <dbReference type="ARBA" id="ARBA00004651"/>
    </source>
</evidence>
<evidence type="ECO:0000256" key="8">
    <source>
        <dbReference type="RuleBase" id="RU363032"/>
    </source>
</evidence>
<dbReference type="GO" id="GO:0005886">
    <property type="term" value="C:plasma membrane"/>
    <property type="evidence" value="ECO:0007669"/>
    <property type="project" value="UniProtKB-SubCell"/>
</dbReference>
<evidence type="ECO:0000256" key="5">
    <source>
        <dbReference type="ARBA" id="ARBA00022692"/>
    </source>
</evidence>
<feature type="transmembrane region" description="Helical" evidence="8">
    <location>
        <begin position="153"/>
        <end position="172"/>
    </location>
</feature>
<feature type="transmembrane region" description="Helical" evidence="8">
    <location>
        <begin position="64"/>
        <end position="89"/>
    </location>
</feature>
<feature type="transmembrane region" description="Helical" evidence="8">
    <location>
        <begin position="193"/>
        <end position="215"/>
    </location>
</feature>
<dbReference type="InterPro" id="IPR000515">
    <property type="entry name" value="MetI-like"/>
</dbReference>
<dbReference type="SUPFAM" id="SSF161098">
    <property type="entry name" value="MetI-like"/>
    <property type="match status" value="1"/>
</dbReference>
<accession>A0A6B8RA85</accession>
<dbReference type="CDD" id="cd06261">
    <property type="entry name" value="TM_PBP2"/>
    <property type="match status" value="1"/>
</dbReference>
<keyword evidence="7 8" id="KW-0472">Membrane</keyword>
<comment type="similarity">
    <text evidence="2">Belongs to the binding-protein-dependent transport system permease family. CysTW subfamily.</text>
</comment>
<keyword evidence="11" id="KW-1185">Reference proteome</keyword>
<dbReference type="KEGG" id="ppsc:EHS13_00850"/>
<evidence type="ECO:0000259" key="9">
    <source>
        <dbReference type="PROSITE" id="PS50928"/>
    </source>
</evidence>
<name>A0A6B8RA85_9BACL</name>
<evidence type="ECO:0000256" key="7">
    <source>
        <dbReference type="ARBA" id="ARBA00023136"/>
    </source>
</evidence>
<keyword evidence="6 8" id="KW-1133">Transmembrane helix</keyword>
<keyword evidence="3 8" id="KW-0813">Transport</keyword>
<evidence type="ECO:0000256" key="6">
    <source>
        <dbReference type="ARBA" id="ARBA00022989"/>
    </source>
</evidence>
<keyword evidence="4" id="KW-1003">Cell membrane</keyword>
<dbReference type="PANTHER" id="PTHR42929:SF1">
    <property type="entry name" value="INNER MEMBRANE ABC TRANSPORTER PERMEASE PROTEIN YDCU-RELATED"/>
    <property type="match status" value="1"/>
</dbReference>
<dbReference type="OrthoDB" id="8404154at2"/>
<sequence length="284" mass="31328">MKNKKQIKLLLLVALLPFVILIVIFELAPAVAMLLNSFHAEDASSFTLHQYVTSLSKPFYLKAIKNSLMISLYSSVIGLIVGLLVAYAITRVSEGIREKVIMISNMTSNFAGIPLAFAYIILLGNNGIFTILAQQWGWSVFTDFDLYTWTGLALVYVYFQIPLATLLLFPIYNGIREGWKEAASLLGAGPFQFWRYIALPVLLPAIAGTFTVLFANSMGAYATAYALVGGNYNLLAIRIGSLISGNVITNPELGSALAVLLGVTMMLSLWINERLMRRVRRDIS</sequence>
<evidence type="ECO:0000313" key="11">
    <source>
        <dbReference type="Proteomes" id="UP000426246"/>
    </source>
</evidence>
<dbReference type="GO" id="GO:0055085">
    <property type="term" value="P:transmembrane transport"/>
    <property type="evidence" value="ECO:0007669"/>
    <property type="project" value="InterPro"/>
</dbReference>
<dbReference type="PANTHER" id="PTHR42929">
    <property type="entry name" value="INNER MEMBRANE ABC TRANSPORTER PERMEASE PROTEIN YDCU-RELATED-RELATED"/>
    <property type="match status" value="1"/>
</dbReference>
<feature type="domain" description="ABC transmembrane type-1" evidence="9">
    <location>
        <begin position="64"/>
        <end position="272"/>
    </location>
</feature>
<dbReference type="RefSeq" id="WP_155698458.1">
    <property type="nucleotide sequence ID" value="NZ_CP034235.1"/>
</dbReference>
<evidence type="ECO:0000256" key="2">
    <source>
        <dbReference type="ARBA" id="ARBA00007069"/>
    </source>
</evidence>
<dbReference type="Proteomes" id="UP000426246">
    <property type="component" value="Chromosome"/>
</dbReference>
<gene>
    <name evidence="10" type="ORF">EHS13_00850</name>
</gene>
<evidence type="ECO:0000256" key="4">
    <source>
        <dbReference type="ARBA" id="ARBA00022475"/>
    </source>
</evidence>
<proteinExistence type="inferred from homology"/>
<dbReference type="Gene3D" id="1.10.3720.10">
    <property type="entry name" value="MetI-like"/>
    <property type="match status" value="1"/>
</dbReference>
<organism evidence="10 11">
    <name type="scientific">Paenibacillus psychroresistens</name>
    <dbReference type="NCBI Taxonomy" id="1778678"/>
    <lineage>
        <taxon>Bacteria</taxon>
        <taxon>Bacillati</taxon>
        <taxon>Bacillota</taxon>
        <taxon>Bacilli</taxon>
        <taxon>Bacillales</taxon>
        <taxon>Paenibacillaceae</taxon>
        <taxon>Paenibacillus</taxon>
    </lineage>
</organism>
<keyword evidence="5 8" id="KW-0812">Transmembrane</keyword>
<comment type="subcellular location">
    <subcellularLocation>
        <location evidence="1 8">Cell membrane</location>
        <topology evidence="1 8">Multi-pass membrane protein</topology>
    </subcellularLocation>
</comment>
<evidence type="ECO:0000256" key="3">
    <source>
        <dbReference type="ARBA" id="ARBA00022448"/>
    </source>
</evidence>
<dbReference type="AlphaFoldDB" id="A0A6B8RA85"/>